<dbReference type="PANTHER" id="PTHR12080">
    <property type="entry name" value="SIGNALING LYMPHOCYTIC ACTIVATION MOLECULE"/>
    <property type="match status" value="1"/>
</dbReference>
<feature type="transmembrane region" description="Helical" evidence="6">
    <location>
        <begin position="262"/>
        <end position="287"/>
    </location>
</feature>
<dbReference type="AlphaFoldDB" id="A0A8J1LWY5"/>
<dbReference type="Gene3D" id="2.60.40.10">
    <property type="entry name" value="Immunoglobulins"/>
    <property type="match status" value="2"/>
</dbReference>
<protein>
    <submittedName>
        <fullName evidence="8">Uncharacterized protein LOC108704058</fullName>
    </submittedName>
</protein>
<feature type="compositionally biased region" description="Polar residues" evidence="5">
    <location>
        <begin position="114"/>
        <end position="124"/>
    </location>
</feature>
<evidence type="ECO:0000256" key="4">
    <source>
        <dbReference type="ARBA" id="ARBA00023180"/>
    </source>
</evidence>
<evidence type="ECO:0000256" key="3">
    <source>
        <dbReference type="ARBA" id="ARBA00023136"/>
    </source>
</evidence>
<feature type="compositionally biased region" description="Basic and acidic residues" evidence="5">
    <location>
        <begin position="100"/>
        <end position="113"/>
    </location>
</feature>
<comment type="subcellular location">
    <subcellularLocation>
        <location evidence="1">Membrane</location>
    </subcellularLocation>
</comment>
<evidence type="ECO:0000313" key="7">
    <source>
        <dbReference type="Proteomes" id="UP000186698"/>
    </source>
</evidence>
<evidence type="ECO:0000256" key="2">
    <source>
        <dbReference type="ARBA" id="ARBA00022729"/>
    </source>
</evidence>
<keyword evidence="6" id="KW-0812">Transmembrane</keyword>
<dbReference type="Proteomes" id="UP000186698">
    <property type="component" value="Chromosome 1S"/>
</dbReference>
<dbReference type="KEGG" id="xla:108704058"/>
<feature type="region of interest" description="Disordered" evidence="5">
    <location>
        <begin position="231"/>
        <end position="254"/>
    </location>
</feature>
<keyword evidence="6" id="KW-1133">Transmembrane helix</keyword>
<dbReference type="InterPro" id="IPR013783">
    <property type="entry name" value="Ig-like_fold"/>
</dbReference>
<feature type="transmembrane region" description="Helical" evidence="6">
    <location>
        <begin position="346"/>
        <end position="365"/>
    </location>
</feature>
<feature type="region of interest" description="Disordered" evidence="5">
    <location>
        <begin position="100"/>
        <end position="129"/>
    </location>
</feature>
<sequence length="454" mass="50402">MEEGDSVSLGQRTDFDTKLMMADLYTKDQWMASYQDGFDVVDQYKGRLNFHTKNGSFLLRDLTEGDSGNYTYSVHQAINGKRNMTQIHIHLTVREQKAVTMDPRRLSSGHHDTTSGTNSLSDNAATGRGDSAQEILVEEGDSVSLGERTDFDTKLMMADLYIGDQWMASYQDGLDVVDQYNGRLNFHTKNGSFLLRDLTEGDSGNYTYSLHQAINGKRNMTQIHIHLTVREQNSVTAEPRGTSPDHRETSPSPIPSYSARDIMWQLSICLAVLSLLHPLLCLCSVLWRCCQGGQAKSVQGVSFSSILTSETDTTLDIPVSPGSFPSSTNQTTGGGTPLCCTLCMKISGYMSLGSVWFSLLFYLLYDNGDLRMMVWVLLGVAVIVSGINILPLFKCCKIPHEAGVSVFPYGSLCSSSSRERPCSFRLLEILSLALVLIFTLCLFLSGCKYREHWL</sequence>
<dbReference type="GeneID" id="108704058"/>
<keyword evidence="7" id="KW-1185">Reference proteome</keyword>
<evidence type="ECO:0000256" key="5">
    <source>
        <dbReference type="SAM" id="MobiDB-lite"/>
    </source>
</evidence>
<accession>A0A8J1LWY5</accession>
<proteinExistence type="predicted"/>
<feature type="transmembrane region" description="Helical" evidence="6">
    <location>
        <begin position="426"/>
        <end position="445"/>
    </location>
</feature>
<dbReference type="PANTHER" id="PTHR12080:SF48">
    <property type="entry name" value="IMMUNOGLOBULIN SUBTYPE DOMAIN-CONTAINING PROTEIN"/>
    <property type="match status" value="1"/>
</dbReference>
<evidence type="ECO:0000256" key="6">
    <source>
        <dbReference type="SAM" id="Phobius"/>
    </source>
</evidence>
<name>A0A8J1LWY5_XENLA</name>
<organism evidence="7 8">
    <name type="scientific">Xenopus laevis</name>
    <name type="common">African clawed frog</name>
    <dbReference type="NCBI Taxonomy" id="8355"/>
    <lineage>
        <taxon>Eukaryota</taxon>
        <taxon>Metazoa</taxon>
        <taxon>Chordata</taxon>
        <taxon>Craniata</taxon>
        <taxon>Vertebrata</taxon>
        <taxon>Euteleostomi</taxon>
        <taxon>Amphibia</taxon>
        <taxon>Batrachia</taxon>
        <taxon>Anura</taxon>
        <taxon>Pipoidea</taxon>
        <taxon>Pipidae</taxon>
        <taxon>Xenopodinae</taxon>
        <taxon>Xenopus</taxon>
        <taxon>Xenopus</taxon>
    </lineage>
</organism>
<dbReference type="OrthoDB" id="6353782at2759"/>
<evidence type="ECO:0000256" key="1">
    <source>
        <dbReference type="ARBA" id="ARBA00004370"/>
    </source>
</evidence>
<keyword evidence="3 6" id="KW-0472">Membrane</keyword>
<dbReference type="InterPro" id="IPR015631">
    <property type="entry name" value="CD2/SLAM_rcpt"/>
</dbReference>
<keyword evidence="2" id="KW-0732">Signal</keyword>
<reference evidence="8" key="1">
    <citation type="submission" date="2025-08" db="UniProtKB">
        <authorList>
            <consortium name="RefSeq"/>
        </authorList>
    </citation>
    <scope>IDENTIFICATION</scope>
    <source>
        <strain evidence="8">J_2021</strain>
        <tissue evidence="8">Erythrocytes</tissue>
    </source>
</reference>
<dbReference type="GO" id="GO:0016020">
    <property type="term" value="C:membrane"/>
    <property type="evidence" value="ECO:0007669"/>
    <property type="project" value="UniProtKB-SubCell"/>
</dbReference>
<feature type="transmembrane region" description="Helical" evidence="6">
    <location>
        <begin position="371"/>
        <end position="393"/>
    </location>
</feature>
<keyword evidence="4" id="KW-0325">Glycoprotein</keyword>
<dbReference type="RefSeq" id="XP_041433250.1">
    <property type="nucleotide sequence ID" value="XM_041577316.1"/>
</dbReference>
<gene>
    <name evidence="8" type="primary">LOC108704058</name>
</gene>
<evidence type="ECO:0000313" key="8">
    <source>
        <dbReference type="RefSeq" id="XP_041433250.1"/>
    </source>
</evidence>